<evidence type="ECO:0000256" key="2">
    <source>
        <dbReference type="SAM" id="MobiDB-lite"/>
    </source>
</evidence>
<sequence>MSINSSKRTGKDNLTKPAIQSQLARLKREEEEELWISGEELCTEGSSDEEDSKTCSRSFCRTNKNYDPRNSSTTGRHHWIVSDNTKEMSERSSSNSEGNMSSIEITNSLKMDTSNTRSNSSIDLEMNDVSMADDTCSDVIQDEEGQGLKDSEISWKVNRGTIRLLNTGANAATMESDRPFEFITGSIIDRSTKETWQEDTTELKELTLLGYQREFFTRLRGLQIEGNENYEEFIMNFFSNFDVSLQDNHENNGNTYLRNDLNKCELKNLSTMNEELEKQISNVKSLDTAIKKFDNNVEKEMKETLLCQYKNREKLKEILENVPLETGKLAENTQQFFNLYNECTDISALTDVHGKIKQYNTHNIEISHNQQMLIKEEANTIKNINEELLETKKKGCKFNKKDKTLATYQSKMFPNTTYKKQRMTILFGDIIDGNKDIVHSNNNPYCVNDEERKLLRELSEKISILQSGKNCKKSGIQKDKQLSLNICNTHSISKSDNTISTLQNVDEEILLELLEDSKIMMASSAEDNK</sequence>
<gene>
    <name evidence="3" type="ORF">HZH68_011210</name>
</gene>
<comment type="caution">
    <text evidence="3">The sequence shown here is derived from an EMBL/GenBank/DDBJ whole genome shotgun (WGS) entry which is preliminary data.</text>
</comment>
<evidence type="ECO:0000256" key="1">
    <source>
        <dbReference type="SAM" id="Coils"/>
    </source>
</evidence>
<dbReference type="EMBL" id="JACSDZ010000011">
    <property type="protein sequence ID" value="KAF7391667.1"/>
    <property type="molecule type" value="Genomic_DNA"/>
</dbReference>
<accession>A0A834N090</accession>
<evidence type="ECO:0000313" key="3">
    <source>
        <dbReference type="EMBL" id="KAF7391667.1"/>
    </source>
</evidence>
<keyword evidence="4" id="KW-1185">Reference proteome</keyword>
<evidence type="ECO:0008006" key="5">
    <source>
        <dbReference type="Google" id="ProtNLM"/>
    </source>
</evidence>
<reference evidence="3" key="1">
    <citation type="journal article" date="2020" name="G3 (Bethesda)">
        <title>High-Quality Assemblies for Three Invasive Social Wasps from the &lt;i&gt;Vespula&lt;/i&gt; Genus.</title>
        <authorList>
            <person name="Harrop T.W.R."/>
            <person name="Guhlin J."/>
            <person name="McLaughlin G.M."/>
            <person name="Permina E."/>
            <person name="Stockwell P."/>
            <person name="Gilligan J."/>
            <person name="Le Lec M.F."/>
            <person name="Gruber M.A.M."/>
            <person name="Quinn O."/>
            <person name="Lovegrove M."/>
            <person name="Duncan E.J."/>
            <person name="Remnant E.J."/>
            <person name="Van Eeckhoven J."/>
            <person name="Graham B."/>
            <person name="Knapp R.A."/>
            <person name="Langford K.W."/>
            <person name="Kronenberg Z."/>
            <person name="Press M.O."/>
            <person name="Eacker S.M."/>
            <person name="Wilson-Rankin E.E."/>
            <person name="Purcell J."/>
            <person name="Lester P.J."/>
            <person name="Dearden P.K."/>
        </authorList>
    </citation>
    <scope>NUCLEOTIDE SEQUENCE</scope>
    <source>
        <strain evidence="3">Linc-1</strain>
    </source>
</reference>
<evidence type="ECO:0000313" key="4">
    <source>
        <dbReference type="Proteomes" id="UP000617340"/>
    </source>
</evidence>
<protein>
    <recommendedName>
        <fullName evidence="5">Fibrous sheath-interacting protein 1</fullName>
    </recommendedName>
</protein>
<organism evidence="3 4">
    <name type="scientific">Vespula germanica</name>
    <name type="common">German yellow jacket</name>
    <name type="synonym">Paravespula germanica</name>
    <dbReference type="NCBI Taxonomy" id="30212"/>
    <lineage>
        <taxon>Eukaryota</taxon>
        <taxon>Metazoa</taxon>
        <taxon>Ecdysozoa</taxon>
        <taxon>Arthropoda</taxon>
        <taxon>Hexapoda</taxon>
        <taxon>Insecta</taxon>
        <taxon>Pterygota</taxon>
        <taxon>Neoptera</taxon>
        <taxon>Endopterygota</taxon>
        <taxon>Hymenoptera</taxon>
        <taxon>Apocrita</taxon>
        <taxon>Aculeata</taxon>
        <taxon>Vespoidea</taxon>
        <taxon>Vespidae</taxon>
        <taxon>Vespinae</taxon>
        <taxon>Vespula</taxon>
    </lineage>
</organism>
<name>A0A834N090_VESGE</name>
<dbReference type="AlphaFoldDB" id="A0A834N090"/>
<feature type="region of interest" description="Disordered" evidence="2">
    <location>
        <begin position="1"/>
        <end position="30"/>
    </location>
</feature>
<proteinExistence type="predicted"/>
<keyword evidence="1" id="KW-0175">Coiled coil</keyword>
<feature type="coiled-coil region" evidence="1">
    <location>
        <begin position="259"/>
        <end position="286"/>
    </location>
</feature>
<dbReference type="Proteomes" id="UP000617340">
    <property type="component" value="Unassembled WGS sequence"/>
</dbReference>